<name>A0ABR1N953_9PEZI</name>
<feature type="compositionally biased region" description="Polar residues" evidence="1">
    <location>
        <begin position="34"/>
        <end position="44"/>
    </location>
</feature>
<keyword evidence="4" id="KW-1185">Reference proteome</keyword>
<feature type="chain" id="PRO_5045318860" description="Secreted protein" evidence="2">
    <location>
        <begin position="19"/>
        <end position="204"/>
    </location>
</feature>
<feature type="signal peptide" evidence="2">
    <location>
        <begin position="1"/>
        <end position="18"/>
    </location>
</feature>
<evidence type="ECO:0008006" key="5">
    <source>
        <dbReference type="Google" id="ProtNLM"/>
    </source>
</evidence>
<protein>
    <recommendedName>
        <fullName evidence="5">Secreted protein</fullName>
    </recommendedName>
</protein>
<accession>A0ABR1N953</accession>
<feature type="compositionally biased region" description="Basic and acidic residues" evidence="1">
    <location>
        <begin position="19"/>
        <end position="28"/>
    </location>
</feature>
<evidence type="ECO:0000256" key="1">
    <source>
        <dbReference type="SAM" id="MobiDB-lite"/>
    </source>
</evidence>
<gene>
    <name evidence="3" type="ORF">JOL62DRAFT_73382</name>
</gene>
<dbReference type="EMBL" id="JBBPBF010000014">
    <property type="protein sequence ID" value="KAK7611278.1"/>
    <property type="molecule type" value="Genomic_DNA"/>
</dbReference>
<feature type="region of interest" description="Disordered" evidence="1">
    <location>
        <begin position="19"/>
        <end position="49"/>
    </location>
</feature>
<evidence type="ECO:0000313" key="3">
    <source>
        <dbReference type="EMBL" id="KAK7611278.1"/>
    </source>
</evidence>
<evidence type="ECO:0000256" key="2">
    <source>
        <dbReference type="SAM" id="SignalP"/>
    </source>
</evidence>
<sequence length="204" mass="23341">MMMMMMMMMMMSCFLTREEKTRREDEKRKMKSSCRPSNTNNQPQPHIGLPVSWKSLGAITDTRTRARGYAISSHAYIQCVGCHTHGDQILSSFAQQPTTNTTTAHLGTGVSGHLEKKKKKIESFFAVLSFPFLHCKRQHNNNNQDEDGWQRNISCFLSCSTVGARYQVHGGRTDGRADVREKWTTEILIFFLFSLWSSMSEKTT</sequence>
<dbReference type="Proteomes" id="UP001367316">
    <property type="component" value="Unassembled WGS sequence"/>
</dbReference>
<proteinExistence type="predicted"/>
<keyword evidence="2" id="KW-0732">Signal</keyword>
<reference evidence="3 4" key="1">
    <citation type="submission" date="2024-04" db="EMBL/GenBank/DDBJ databases">
        <title>Phyllosticta paracitricarpa is synonymous to the EU quarantine fungus P. citricarpa based on phylogenomic analyses.</title>
        <authorList>
            <consortium name="Lawrence Berkeley National Laboratory"/>
            <person name="Van ingen-buijs V.A."/>
            <person name="Van westerhoven A.C."/>
            <person name="Haridas S."/>
            <person name="Skiadas P."/>
            <person name="Martin F."/>
            <person name="Groenewald J.Z."/>
            <person name="Crous P.W."/>
            <person name="Seidl M.F."/>
        </authorList>
    </citation>
    <scope>NUCLEOTIDE SEQUENCE [LARGE SCALE GENOMIC DNA]</scope>
    <source>
        <strain evidence="3 4">CBS 141358</strain>
    </source>
</reference>
<evidence type="ECO:0000313" key="4">
    <source>
        <dbReference type="Proteomes" id="UP001367316"/>
    </source>
</evidence>
<organism evidence="3 4">
    <name type="scientific">Phyllosticta paracitricarpa</name>
    <dbReference type="NCBI Taxonomy" id="2016321"/>
    <lineage>
        <taxon>Eukaryota</taxon>
        <taxon>Fungi</taxon>
        <taxon>Dikarya</taxon>
        <taxon>Ascomycota</taxon>
        <taxon>Pezizomycotina</taxon>
        <taxon>Dothideomycetes</taxon>
        <taxon>Dothideomycetes incertae sedis</taxon>
        <taxon>Botryosphaeriales</taxon>
        <taxon>Phyllostictaceae</taxon>
        <taxon>Phyllosticta</taxon>
    </lineage>
</organism>
<comment type="caution">
    <text evidence="3">The sequence shown here is derived from an EMBL/GenBank/DDBJ whole genome shotgun (WGS) entry which is preliminary data.</text>
</comment>